<evidence type="ECO:0000256" key="2">
    <source>
        <dbReference type="ARBA" id="ARBA00023015"/>
    </source>
</evidence>
<dbReference type="RefSeq" id="WP_380669443.1">
    <property type="nucleotide sequence ID" value="NZ_JBHTCJ010000008.1"/>
</dbReference>
<evidence type="ECO:0000313" key="6">
    <source>
        <dbReference type="EMBL" id="MFC7342984.1"/>
    </source>
</evidence>
<evidence type="ECO:0000256" key="3">
    <source>
        <dbReference type="ARBA" id="ARBA00023125"/>
    </source>
</evidence>
<keyword evidence="3" id="KW-0238">DNA-binding</keyword>
<proteinExistence type="inferred from homology"/>
<dbReference type="EMBL" id="JBHTCJ010000008">
    <property type="protein sequence ID" value="MFC7342984.1"/>
    <property type="molecule type" value="Genomic_DNA"/>
</dbReference>
<dbReference type="CDD" id="cd08434">
    <property type="entry name" value="PBP2_GltC_like"/>
    <property type="match status" value="1"/>
</dbReference>
<dbReference type="Proteomes" id="UP001596504">
    <property type="component" value="Unassembled WGS sequence"/>
</dbReference>
<reference evidence="7" key="1">
    <citation type="journal article" date="2019" name="Int. J. Syst. Evol. Microbiol.">
        <title>The Global Catalogue of Microorganisms (GCM) 10K type strain sequencing project: providing services to taxonomists for standard genome sequencing and annotation.</title>
        <authorList>
            <consortium name="The Broad Institute Genomics Platform"/>
            <consortium name="The Broad Institute Genome Sequencing Center for Infectious Disease"/>
            <person name="Wu L."/>
            <person name="Ma J."/>
        </authorList>
    </citation>
    <scope>NUCLEOTIDE SEQUENCE [LARGE SCALE GENOMIC DNA]</scope>
    <source>
        <strain evidence="7">WLHS5</strain>
    </source>
</reference>
<dbReference type="SUPFAM" id="SSF46785">
    <property type="entry name" value="Winged helix' DNA-binding domain"/>
    <property type="match status" value="1"/>
</dbReference>
<comment type="similarity">
    <text evidence="1">Belongs to the LysR transcriptional regulatory family.</text>
</comment>
<accession>A0ABW2LMD0</accession>
<dbReference type="InterPro" id="IPR005119">
    <property type="entry name" value="LysR_subst-bd"/>
</dbReference>
<dbReference type="InterPro" id="IPR036388">
    <property type="entry name" value="WH-like_DNA-bd_sf"/>
</dbReference>
<sequence>MTHESSTPREASQLAAHLAPTLSLLRTVAAEGHLTRAAERLGQPQPTVSRALAGLADQLGTPVVAKQGRGVVLTRVGALLCEAAENALRELETGCRGVLDELDPNRGQVLLGFQHTMGRALIPRLISEFREHNPGVRFGLAQGSRDDMLARSRAGRVDLCLVSPVPSDPEWESAQVTQEELVAVVHSGHRLAGRGEIRLTELAEDDFVGMRPGYGLRRIVTDLAESAGFTPRFAWEGEEVDTARGLVAAGLGTTLLPRALSGAAPGTAEIPLSPPAHRTIGVVWPAGRQLPPAVRAFRDHASGIALG</sequence>
<keyword evidence="2" id="KW-0805">Transcription regulation</keyword>
<dbReference type="InterPro" id="IPR000847">
    <property type="entry name" value="LysR_HTH_N"/>
</dbReference>
<dbReference type="PROSITE" id="PS50931">
    <property type="entry name" value="HTH_LYSR"/>
    <property type="match status" value="1"/>
</dbReference>
<dbReference type="Gene3D" id="3.40.190.290">
    <property type="match status" value="1"/>
</dbReference>
<name>A0ABW2LMD0_9PSEU</name>
<dbReference type="PANTHER" id="PTHR30346">
    <property type="entry name" value="TRANSCRIPTIONAL DUAL REGULATOR HCAR-RELATED"/>
    <property type="match status" value="1"/>
</dbReference>
<evidence type="ECO:0000259" key="5">
    <source>
        <dbReference type="PROSITE" id="PS50931"/>
    </source>
</evidence>
<dbReference type="Pfam" id="PF03466">
    <property type="entry name" value="LysR_substrate"/>
    <property type="match status" value="1"/>
</dbReference>
<evidence type="ECO:0000256" key="4">
    <source>
        <dbReference type="ARBA" id="ARBA00023163"/>
    </source>
</evidence>
<comment type="caution">
    <text evidence="6">The sequence shown here is derived from an EMBL/GenBank/DDBJ whole genome shotgun (WGS) entry which is preliminary data.</text>
</comment>
<evidence type="ECO:0000313" key="7">
    <source>
        <dbReference type="Proteomes" id="UP001596504"/>
    </source>
</evidence>
<dbReference type="Gene3D" id="1.10.10.10">
    <property type="entry name" value="Winged helix-like DNA-binding domain superfamily/Winged helix DNA-binding domain"/>
    <property type="match status" value="1"/>
</dbReference>
<keyword evidence="7" id="KW-1185">Reference proteome</keyword>
<protein>
    <submittedName>
        <fullName evidence="6">LysR substrate-binding domain-containing protein</fullName>
    </submittedName>
</protein>
<dbReference type="Pfam" id="PF00126">
    <property type="entry name" value="HTH_1"/>
    <property type="match status" value="1"/>
</dbReference>
<feature type="domain" description="HTH lysR-type" evidence="5">
    <location>
        <begin position="22"/>
        <end position="74"/>
    </location>
</feature>
<dbReference type="InterPro" id="IPR036390">
    <property type="entry name" value="WH_DNA-bd_sf"/>
</dbReference>
<organism evidence="6 7">
    <name type="scientific">Saccharopolyspora griseoalba</name>
    <dbReference type="NCBI Taxonomy" id="1431848"/>
    <lineage>
        <taxon>Bacteria</taxon>
        <taxon>Bacillati</taxon>
        <taxon>Actinomycetota</taxon>
        <taxon>Actinomycetes</taxon>
        <taxon>Pseudonocardiales</taxon>
        <taxon>Pseudonocardiaceae</taxon>
        <taxon>Saccharopolyspora</taxon>
    </lineage>
</organism>
<gene>
    <name evidence="6" type="ORF">ACFQRI_16395</name>
</gene>
<evidence type="ECO:0000256" key="1">
    <source>
        <dbReference type="ARBA" id="ARBA00009437"/>
    </source>
</evidence>
<dbReference type="PANTHER" id="PTHR30346:SF28">
    <property type="entry name" value="HTH-TYPE TRANSCRIPTIONAL REGULATOR CYNR"/>
    <property type="match status" value="1"/>
</dbReference>
<dbReference type="SUPFAM" id="SSF53850">
    <property type="entry name" value="Periplasmic binding protein-like II"/>
    <property type="match status" value="1"/>
</dbReference>
<keyword evidence="4" id="KW-0804">Transcription</keyword>